<organism evidence="1 2">
    <name type="scientific">Dufourea novaeangliae</name>
    <name type="common">Sweat bee</name>
    <dbReference type="NCBI Taxonomy" id="178035"/>
    <lineage>
        <taxon>Eukaryota</taxon>
        <taxon>Metazoa</taxon>
        <taxon>Ecdysozoa</taxon>
        <taxon>Arthropoda</taxon>
        <taxon>Hexapoda</taxon>
        <taxon>Insecta</taxon>
        <taxon>Pterygota</taxon>
        <taxon>Neoptera</taxon>
        <taxon>Endopterygota</taxon>
        <taxon>Hymenoptera</taxon>
        <taxon>Apocrita</taxon>
        <taxon>Aculeata</taxon>
        <taxon>Apoidea</taxon>
        <taxon>Anthophila</taxon>
        <taxon>Halictidae</taxon>
        <taxon>Rophitinae</taxon>
        <taxon>Dufourea</taxon>
    </lineage>
</organism>
<accession>A0A154PME5</accession>
<dbReference type="AlphaFoldDB" id="A0A154PME5"/>
<keyword evidence="2" id="KW-1185">Reference proteome</keyword>
<dbReference type="Proteomes" id="UP000076502">
    <property type="component" value="Unassembled WGS sequence"/>
</dbReference>
<proteinExistence type="predicted"/>
<reference evidence="1 2" key="1">
    <citation type="submission" date="2015-07" db="EMBL/GenBank/DDBJ databases">
        <title>The genome of Dufourea novaeangliae.</title>
        <authorList>
            <person name="Pan H."/>
            <person name="Kapheim K."/>
        </authorList>
    </citation>
    <scope>NUCLEOTIDE SEQUENCE [LARGE SCALE GENOMIC DNA]</scope>
    <source>
        <strain evidence="1">0120121106</strain>
        <tissue evidence="1">Whole body</tissue>
    </source>
</reference>
<dbReference type="EMBL" id="KQ434948">
    <property type="protein sequence ID" value="KZC12468.1"/>
    <property type="molecule type" value="Genomic_DNA"/>
</dbReference>
<name>A0A154PME5_DUFNO</name>
<gene>
    <name evidence="1" type="ORF">WN55_04006</name>
</gene>
<evidence type="ECO:0000313" key="1">
    <source>
        <dbReference type="EMBL" id="KZC12468.1"/>
    </source>
</evidence>
<protein>
    <submittedName>
        <fullName evidence="1">Uncharacterized protein</fullName>
    </submittedName>
</protein>
<sequence>MNRKSSIIIPSPGFKIRAHSLGQYAPLSSVRIITGNHRGEERKFGKFLRARRIDTLPLQEIVHRSTGRKEWRGRR</sequence>
<evidence type="ECO:0000313" key="2">
    <source>
        <dbReference type="Proteomes" id="UP000076502"/>
    </source>
</evidence>